<dbReference type="PANTHER" id="PTHR12526:SF640">
    <property type="entry name" value="COLANIC ACID BIOSYNTHESIS GLYCOSYLTRANSFERASE WCAL-RELATED"/>
    <property type="match status" value="1"/>
</dbReference>
<dbReference type="Pfam" id="PF13439">
    <property type="entry name" value="Glyco_transf_4"/>
    <property type="match status" value="2"/>
</dbReference>
<evidence type="ECO:0000256" key="2">
    <source>
        <dbReference type="ARBA" id="ARBA00022676"/>
    </source>
</evidence>
<dbReference type="Pfam" id="PF13692">
    <property type="entry name" value="Glyco_trans_1_4"/>
    <property type="match status" value="1"/>
</dbReference>
<dbReference type="InterPro" id="IPR001296">
    <property type="entry name" value="Glyco_trans_1"/>
</dbReference>
<dbReference type="GO" id="GO:1901135">
    <property type="term" value="P:carbohydrate derivative metabolic process"/>
    <property type="evidence" value="ECO:0007669"/>
    <property type="project" value="UniProtKB-ARBA"/>
</dbReference>
<proteinExistence type="inferred from homology"/>
<keyword evidence="2" id="KW-0328">Glycosyltransferase</keyword>
<name>A0A1M5NUZ8_9GAMM</name>
<keyword evidence="3 6" id="KW-0808">Transferase</keyword>
<sequence>MKIVLVNQEHAQFGGPGGAERSVQSIAEYFASAGHQVTFIAMAPKAYQRDMNASGLHSIREINGVKTILMGRSGRIPTHADLLLPVILAEAPDVVHTNVFHKAPMLWNALAPWGIPVIHTLREYKLMCDRNMFNGIADCGAQCFSCDLSARHAVDMSQTVDGVIGISQFTLDRHLQDGLFANAVVKRVIPNSYRLKDAAPPRVLRRPGAPVRVGYLGRMHASKGITLVIDAIARLNPDTVTLMMAGDLQDADISDRIRVLSQTHDARFLGFVDPTTFFPQIDVLLAPSIWHEPFGRITIEAFAHGVPVIATNRGGLPDIVQDGINGWIFDPDRLDDLVAILQRVGAEIDRDPAGLQQRCLDRAQDYLPYKIGDRYLETYREVAELKRATRPVVIDRVRGVYEREARALNLGTSLRTRIPQRERKPLKALIVSGEFPKLSETFVLNHITGLIDLGVDVKVLHTRSGAPHETPPDFIKYRIHDRTIKILPDEREEQFMRSLARGAETSANRIDSIPAALIEEGSSVATVLREGRSELMQMRERMLDLYAAQQIAAHARDVDIVHCHFGHRPKSIFKYIDMGAFQAPVVCSFHGIDMSAHIDRFGPTLYNDIKGRLHKALPVSDFFRQRLIGLGFHAKDVQVHRVGIDCSRFVYADRSRAPGEVLRLISVGRLVHKKGIEYGIRAVAVAQSLRPDLRVEYSIIGGGDDIVRLQELVGELGIGQQVQLLGPQPHARVTALMAASHAMLTPSVTGPDGDMEGIPTVTMEAMASGLPVIATLHSGIPEAVVDGYTGLLSPEKDVEAMAENIIRLYDHPAFGSRLGRQGRAHVLQEFNIVKQNQKVLDLYQRIVSGLED</sequence>
<feature type="domain" description="Glycosyl transferase family 1" evidence="4">
    <location>
        <begin position="656"/>
        <end position="824"/>
    </location>
</feature>
<evidence type="ECO:0000256" key="3">
    <source>
        <dbReference type="ARBA" id="ARBA00022679"/>
    </source>
</evidence>
<gene>
    <name evidence="6" type="ORF">SAMN04488068_1876</name>
</gene>
<dbReference type="AlphaFoldDB" id="A0A1M5NUZ8"/>
<dbReference type="SUPFAM" id="SSF53756">
    <property type="entry name" value="UDP-Glycosyltransferase/glycogen phosphorylase"/>
    <property type="match status" value="2"/>
</dbReference>
<protein>
    <submittedName>
        <fullName evidence="6">Glycosyltransferase involved in cell wall bisynthesis</fullName>
    </submittedName>
</protein>
<dbReference type="EMBL" id="FQWZ01000004">
    <property type="protein sequence ID" value="SHG93342.1"/>
    <property type="molecule type" value="Genomic_DNA"/>
</dbReference>
<dbReference type="RefSeq" id="WP_072896853.1">
    <property type="nucleotide sequence ID" value="NZ_FQWZ01000004.1"/>
</dbReference>
<organism evidence="6 7">
    <name type="scientific">Hydrocarboniphaga daqingensis</name>
    <dbReference type="NCBI Taxonomy" id="490188"/>
    <lineage>
        <taxon>Bacteria</taxon>
        <taxon>Pseudomonadati</taxon>
        <taxon>Pseudomonadota</taxon>
        <taxon>Gammaproteobacteria</taxon>
        <taxon>Nevskiales</taxon>
        <taxon>Nevskiaceae</taxon>
        <taxon>Hydrocarboniphaga</taxon>
    </lineage>
</organism>
<dbReference type="Proteomes" id="UP000199758">
    <property type="component" value="Unassembled WGS sequence"/>
</dbReference>
<feature type="domain" description="Glycosyltransferase subfamily 4-like N-terminal" evidence="5">
    <location>
        <begin position="16"/>
        <end position="121"/>
    </location>
</feature>
<dbReference type="InterPro" id="IPR028098">
    <property type="entry name" value="Glyco_trans_4-like_N"/>
</dbReference>
<dbReference type="Gene3D" id="3.40.50.2000">
    <property type="entry name" value="Glycogen Phosphorylase B"/>
    <property type="match status" value="4"/>
</dbReference>
<dbReference type="PANTHER" id="PTHR12526">
    <property type="entry name" value="GLYCOSYLTRANSFERASE"/>
    <property type="match status" value="1"/>
</dbReference>
<dbReference type="GO" id="GO:0016757">
    <property type="term" value="F:glycosyltransferase activity"/>
    <property type="evidence" value="ECO:0007669"/>
    <property type="project" value="UniProtKB-KW"/>
</dbReference>
<feature type="domain" description="Glycosyltransferase subfamily 4-like N-terminal" evidence="5">
    <location>
        <begin position="533"/>
        <end position="648"/>
    </location>
</feature>
<accession>A0A1M5NUZ8</accession>
<comment type="similarity">
    <text evidence="1">Belongs to the glycosyltransferase group 1 family. Glycosyltransferase 4 subfamily.</text>
</comment>
<keyword evidence="7" id="KW-1185">Reference proteome</keyword>
<evidence type="ECO:0000313" key="6">
    <source>
        <dbReference type="EMBL" id="SHG93342.1"/>
    </source>
</evidence>
<evidence type="ECO:0000259" key="4">
    <source>
        <dbReference type="Pfam" id="PF00534"/>
    </source>
</evidence>
<evidence type="ECO:0000256" key="1">
    <source>
        <dbReference type="ARBA" id="ARBA00009481"/>
    </source>
</evidence>
<dbReference type="STRING" id="490188.SAMN04488068_1876"/>
<dbReference type="Pfam" id="PF00534">
    <property type="entry name" value="Glycos_transf_1"/>
    <property type="match status" value="1"/>
</dbReference>
<reference evidence="6 7" key="1">
    <citation type="submission" date="2016-11" db="EMBL/GenBank/DDBJ databases">
        <authorList>
            <person name="Jaros S."/>
            <person name="Januszkiewicz K."/>
            <person name="Wedrychowicz H."/>
        </authorList>
    </citation>
    <scope>NUCLEOTIDE SEQUENCE [LARGE SCALE GENOMIC DNA]</scope>
    <source>
        <strain evidence="6 7">CGMCC 1.7049</strain>
    </source>
</reference>
<dbReference type="OrthoDB" id="258796at2"/>
<evidence type="ECO:0000259" key="5">
    <source>
        <dbReference type="Pfam" id="PF13439"/>
    </source>
</evidence>
<evidence type="ECO:0000313" key="7">
    <source>
        <dbReference type="Proteomes" id="UP000199758"/>
    </source>
</evidence>